<organism evidence="2 3">
    <name type="scientific">Thlaspi arvense</name>
    <name type="common">Field penny-cress</name>
    <dbReference type="NCBI Taxonomy" id="13288"/>
    <lineage>
        <taxon>Eukaryota</taxon>
        <taxon>Viridiplantae</taxon>
        <taxon>Streptophyta</taxon>
        <taxon>Embryophyta</taxon>
        <taxon>Tracheophyta</taxon>
        <taxon>Spermatophyta</taxon>
        <taxon>Magnoliopsida</taxon>
        <taxon>eudicotyledons</taxon>
        <taxon>Gunneridae</taxon>
        <taxon>Pentapetalae</taxon>
        <taxon>rosids</taxon>
        <taxon>malvids</taxon>
        <taxon>Brassicales</taxon>
        <taxon>Brassicaceae</taxon>
        <taxon>Thlaspideae</taxon>
        <taxon>Thlaspi</taxon>
    </lineage>
</organism>
<dbReference type="PANTHER" id="PTHR14379:SF78">
    <property type="entry name" value="NYN DOMAIN-CONTAINING PROTEIN"/>
    <property type="match status" value="1"/>
</dbReference>
<proteinExistence type="predicted"/>
<sequence length="398" mass="44614">MEEGFKRLKAMRTVVWWDLHTCPVPDGYDVRRVRPCIVSAVKKHFGSRPVVTIFAIGNLEIISPLLLKEISSAGIHLYILYQLLYHYILLTSNLQNHLGFSITCSSVTGTGILLMNSMNLDCPAEFASIIAATDITCSSTSTLHILVHHALASFSYLVSKCLSNVMFDWGKLIAICFLLLAFPTTTVYPLLPTTTVVLWDLNTCPVPPGYDIGCVRPSIESALNKLFGSLPVTVFAIGNLDLISPRVLKEIFSFGILLIHSPFGYNFLLFYGHTILRAFPKSKPAEAFGSYEEWCWETLLEENSSPPLETNSQDKCTETGEDACFCLQCEVPVKSFDGFIDHLQSKEHKEELWANVPLDTDNNPIYICELCNYPADSNDFLTLHLKSEEHLLKEEKMT</sequence>
<evidence type="ECO:0000256" key="1">
    <source>
        <dbReference type="SAM" id="Phobius"/>
    </source>
</evidence>
<keyword evidence="3" id="KW-1185">Reference proteome</keyword>
<keyword evidence="1" id="KW-0472">Membrane</keyword>
<dbReference type="AlphaFoldDB" id="A0AAU9SGT6"/>
<evidence type="ECO:0000313" key="3">
    <source>
        <dbReference type="Proteomes" id="UP000836841"/>
    </source>
</evidence>
<evidence type="ECO:0000313" key="2">
    <source>
        <dbReference type="EMBL" id="CAH2063719.1"/>
    </source>
</evidence>
<dbReference type="InterPro" id="IPR024768">
    <property type="entry name" value="Marf1"/>
</dbReference>
<reference evidence="2 3" key="1">
    <citation type="submission" date="2022-03" db="EMBL/GenBank/DDBJ databases">
        <authorList>
            <person name="Nunn A."/>
            <person name="Chopra R."/>
            <person name="Nunn A."/>
            <person name="Contreras Garrido A."/>
        </authorList>
    </citation>
    <scope>NUCLEOTIDE SEQUENCE [LARGE SCALE GENOMIC DNA]</scope>
</reference>
<dbReference type="PANTHER" id="PTHR14379">
    <property type="entry name" value="LIMKAIN B LKAP"/>
    <property type="match status" value="1"/>
</dbReference>
<feature type="transmembrane region" description="Helical" evidence="1">
    <location>
        <begin position="172"/>
        <end position="191"/>
    </location>
</feature>
<gene>
    <name evidence="2" type="ORF">TAV2_LOCUS16874</name>
</gene>
<protein>
    <recommendedName>
        <fullName evidence="4">NYN domain-containing protein</fullName>
    </recommendedName>
</protein>
<keyword evidence="1" id="KW-0812">Transmembrane</keyword>
<dbReference type="EMBL" id="OU466861">
    <property type="protein sequence ID" value="CAH2063719.1"/>
    <property type="molecule type" value="Genomic_DNA"/>
</dbReference>
<dbReference type="GO" id="GO:0005777">
    <property type="term" value="C:peroxisome"/>
    <property type="evidence" value="ECO:0007669"/>
    <property type="project" value="InterPro"/>
</dbReference>
<evidence type="ECO:0008006" key="4">
    <source>
        <dbReference type="Google" id="ProtNLM"/>
    </source>
</evidence>
<dbReference type="Proteomes" id="UP000836841">
    <property type="component" value="Chromosome 5"/>
</dbReference>
<dbReference type="GO" id="GO:0010468">
    <property type="term" value="P:regulation of gene expression"/>
    <property type="evidence" value="ECO:0007669"/>
    <property type="project" value="InterPro"/>
</dbReference>
<name>A0AAU9SGT6_THLAR</name>
<feature type="transmembrane region" description="Helical" evidence="1">
    <location>
        <begin position="251"/>
        <end position="271"/>
    </location>
</feature>
<keyword evidence="1" id="KW-1133">Transmembrane helix</keyword>
<dbReference type="CDD" id="cd10910">
    <property type="entry name" value="PIN_limkain_b1_N_like"/>
    <property type="match status" value="2"/>
</dbReference>
<accession>A0AAU9SGT6</accession>